<dbReference type="InterPro" id="IPR019670">
    <property type="entry name" value="DUF2523"/>
</dbReference>
<evidence type="ECO:0000313" key="3">
    <source>
        <dbReference type="Proteomes" id="UP000198814"/>
    </source>
</evidence>
<dbReference type="Pfam" id="PF10734">
    <property type="entry name" value="DUF2523"/>
    <property type="match status" value="1"/>
</dbReference>
<dbReference type="EMBL" id="FODO01000031">
    <property type="protein sequence ID" value="SEO98782.1"/>
    <property type="molecule type" value="Genomic_DNA"/>
</dbReference>
<accession>A0A1H8U685</accession>
<organism evidence="2 3">
    <name type="scientific">Nitrosomonas oligotropha</name>
    <dbReference type="NCBI Taxonomy" id="42354"/>
    <lineage>
        <taxon>Bacteria</taxon>
        <taxon>Pseudomonadati</taxon>
        <taxon>Pseudomonadota</taxon>
        <taxon>Betaproteobacteria</taxon>
        <taxon>Nitrosomonadales</taxon>
        <taxon>Nitrosomonadaceae</taxon>
        <taxon>Nitrosomonas</taxon>
    </lineage>
</organism>
<keyword evidence="1" id="KW-0812">Transmembrane</keyword>
<reference evidence="3" key="1">
    <citation type="submission" date="2016-10" db="EMBL/GenBank/DDBJ databases">
        <authorList>
            <person name="Varghese N."/>
            <person name="Submissions S."/>
        </authorList>
    </citation>
    <scope>NUCLEOTIDE SEQUENCE [LARGE SCALE GENOMIC DNA]</scope>
    <source>
        <strain evidence="3">Nm76</strain>
    </source>
</reference>
<keyword evidence="3" id="KW-1185">Reference proteome</keyword>
<dbReference type="Proteomes" id="UP000198814">
    <property type="component" value="Unassembled WGS sequence"/>
</dbReference>
<feature type="transmembrane region" description="Helical" evidence="1">
    <location>
        <begin position="70"/>
        <end position="95"/>
    </location>
</feature>
<dbReference type="RefSeq" id="WP_090322026.1">
    <property type="nucleotide sequence ID" value="NZ_FNOE01000035.1"/>
</dbReference>
<evidence type="ECO:0000256" key="1">
    <source>
        <dbReference type="SAM" id="Phobius"/>
    </source>
</evidence>
<dbReference type="STRING" id="42354.SAMN05216333_13112"/>
<sequence length="114" mass="12086">MLAPFIAPILTAFRWLAITALPFMLSSFVVGLLIKLGVAVTSWAVISWAAEYLRDFANAQLAVIGGGEIGASVMGLLSLFGVFEGISLIVSCYLAKATWLSVKPSLTWLNPPAA</sequence>
<evidence type="ECO:0000313" key="2">
    <source>
        <dbReference type="EMBL" id="SEO98782.1"/>
    </source>
</evidence>
<dbReference type="OrthoDB" id="8548366at2"/>
<keyword evidence="1" id="KW-0472">Membrane</keyword>
<keyword evidence="1" id="KW-1133">Transmembrane helix</keyword>
<dbReference type="AlphaFoldDB" id="A0A1H8U685"/>
<name>A0A1H8U685_9PROT</name>
<protein>
    <recommendedName>
        <fullName evidence="4">DUF2523 domain-containing protein</fullName>
    </recommendedName>
</protein>
<proteinExistence type="predicted"/>
<feature type="transmembrane region" description="Helical" evidence="1">
    <location>
        <begin position="6"/>
        <end position="25"/>
    </location>
</feature>
<evidence type="ECO:0008006" key="4">
    <source>
        <dbReference type="Google" id="ProtNLM"/>
    </source>
</evidence>
<gene>
    <name evidence="2" type="ORF">SAMN05216333_13112</name>
</gene>